<dbReference type="GeneID" id="54567693"/>
<feature type="region of interest" description="Disordered" evidence="1">
    <location>
        <begin position="136"/>
        <end position="197"/>
    </location>
</feature>
<reference evidence="2" key="1">
    <citation type="journal article" date="2020" name="Stud. Mycol.">
        <title>101 Dothideomycetes genomes: a test case for predicting lifestyles and emergence of pathogens.</title>
        <authorList>
            <person name="Haridas S."/>
            <person name="Albert R."/>
            <person name="Binder M."/>
            <person name="Bloem J."/>
            <person name="Labutti K."/>
            <person name="Salamov A."/>
            <person name="Andreopoulos B."/>
            <person name="Baker S."/>
            <person name="Barry K."/>
            <person name="Bills G."/>
            <person name="Bluhm B."/>
            <person name="Cannon C."/>
            <person name="Castanera R."/>
            <person name="Culley D."/>
            <person name="Daum C."/>
            <person name="Ezra D."/>
            <person name="Gonzalez J."/>
            <person name="Henrissat B."/>
            <person name="Kuo A."/>
            <person name="Liang C."/>
            <person name="Lipzen A."/>
            <person name="Lutzoni F."/>
            <person name="Magnuson J."/>
            <person name="Mondo S."/>
            <person name="Nolan M."/>
            <person name="Ohm R."/>
            <person name="Pangilinan J."/>
            <person name="Park H.-J."/>
            <person name="Ramirez L."/>
            <person name="Alfaro M."/>
            <person name="Sun H."/>
            <person name="Tritt A."/>
            <person name="Yoshinaga Y."/>
            <person name="Zwiers L.-H."/>
            <person name="Turgeon B."/>
            <person name="Goodwin S."/>
            <person name="Spatafora J."/>
            <person name="Crous P."/>
            <person name="Grigoriev I."/>
        </authorList>
    </citation>
    <scope>NUCLEOTIDE SEQUENCE</scope>
    <source>
        <strain evidence="2">ATCC 36951</strain>
    </source>
</reference>
<sequence>MVLPEATLLPKARAPAFPTSPQPDKNILHLNNNVPQTAHGRPSATFSPEHSVLWTGYAWSHPPAPAEQEVVRVYVPDSSNEMIEYRGQRFRKAPSVLPPPSPHYFQQHPPPSPFGKQQLEPQFIPPCQLAEVIVSPNMAHDRPASNLDGAQPNTQGPRPPRPIYRAARRPAKRCNGACSNATERPKVRRESVAPGHA</sequence>
<feature type="region of interest" description="Disordered" evidence="1">
    <location>
        <begin position="1"/>
        <end position="29"/>
    </location>
</feature>
<dbReference type="RefSeq" id="XP_033660918.1">
    <property type="nucleotide sequence ID" value="XM_033814421.1"/>
</dbReference>
<evidence type="ECO:0000313" key="2">
    <source>
        <dbReference type="EMBL" id="KAF2160029.1"/>
    </source>
</evidence>
<dbReference type="AlphaFoldDB" id="A0A6A6C2R7"/>
<accession>A0A6A6C2R7</accession>
<keyword evidence="3" id="KW-1185">Reference proteome</keyword>
<name>A0A6A6C2R7_ZASCE</name>
<proteinExistence type="predicted"/>
<dbReference type="EMBL" id="ML993630">
    <property type="protein sequence ID" value="KAF2160029.1"/>
    <property type="molecule type" value="Genomic_DNA"/>
</dbReference>
<dbReference type="Proteomes" id="UP000799537">
    <property type="component" value="Unassembled WGS sequence"/>
</dbReference>
<feature type="compositionally biased region" description="Pro residues" evidence="1">
    <location>
        <begin position="98"/>
        <end position="113"/>
    </location>
</feature>
<evidence type="ECO:0000256" key="1">
    <source>
        <dbReference type="SAM" id="MobiDB-lite"/>
    </source>
</evidence>
<protein>
    <submittedName>
        <fullName evidence="2">Uncharacterized protein</fullName>
    </submittedName>
</protein>
<feature type="region of interest" description="Disordered" evidence="1">
    <location>
        <begin position="98"/>
        <end position="119"/>
    </location>
</feature>
<organism evidence="2 3">
    <name type="scientific">Zasmidium cellare ATCC 36951</name>
    <dbReference type="NCBI Taxonomy" id="1080233"/>
    <lineage>
        <taxon>Eukaryota</taxon>
        <taxon>Fungi</taxon>
        <taxon>Dikarya</taxon>
        <taxon>Ascomycota</taxon>
        <taxon>Pezizomycotina</taxon>
        <taxon>Dothideomycetes</taxon>
        <taxon>Dothideomycetidae</taxon>
        <taxon>Mycosphaerellales</taxon>
        <taxon>Mycosphaerellaceae</taxon>
        <taxon>Zasmidium</taxon>
    </lineage>
</organism>
<gene>
    <name evidence="2" type="ORF">M409DRAFT_60292</name>
</gene>
<evidence type="ECO:0000313" key="3">
    <source>
        <dbReference type="Proteomes" id="UP000799537"/>
    </source>
</evidence>